<dbReference type="VEuPathDB" id="CryptoDB:Cvel_15214"/>
<feature type="transmembrane region" description="Helical" evidence="1">
    <location>
        <begin position="83"/>
        <end position="105"/>
    </location>
</feature>
<feature type="chain" id="PRO_5005188328" description="Selenoprotein T" evidence="2">
    <location>
        <begin position="24"/>
        <end position="189"/>
    </location>
</feature>
<dbReference type="EMBL" id="CDMZ01000126">
    <property type="protein sequence ID" value="CEM07378.1"/>
    <property type="molecule type" value="Genomic_DNA"/>
</dbReference>
<feature type="signal peptide" evidence="2">
    <location>
        <begin position="1"/>
        <end position="23"/>
    </location>
</feature>
<dbReference type="PANTHER" id="PTHR13544:SF0">
    <property type="entry name" value="THIOREDOXIN REDUCTASE-LIKE SELENOPROTEIN T"/>
    <property type="match status" value="1"/>
</dbReference>
<evidence type="ECO:0000313" key="3">
    <source>
        <dbReference type="EMBL" id="CEM07378.1"/>
    </source>
</evidence>
<keyword evidence="1" id="KW-1133">Transmembrane helix</keyword>
<keyword evidence="1" id="KW-0472">Membrane</keyword>
<evidence type="ECO:0000256" key="1">
    <source>
        <dbReference type="SAM" id="Phobius"/>
    </source>
</evidence>
<dbReference type="GO" id="GO:0045454">
    <property type="term" value="P:cell redox homeostasis"/>
    <property type="evidence" value="ECO:0007669"/>
    <property type="project" value="TreeGrafter"/>
</dbReference>
<dbReference type="GO" id="GO:0005789">
    <property type="term" value="C:endoplasmic reticulum membrane"/>
    <property type="evidence" value="ECO:0007669"/>
    <property type="project" value="TreeGrafter"/>
</dbReference>
<name>A0A0G4F5L0_9ALVE</name>
<evidence type="ECO:0000256" key="2">
    <source>
        <dbReference type="SAM" id="SignalP"/>
    </source>
</evidence>
<keyword evidence="2" id="KW-0732">Signal</keyword>
<sequence length="189" mass="20783">MANFQQVLAVAVLSLLAYRLVRDLASTPQEGKPMAGDGEGGGGVGSMLKGAAVQVEQIIKNRSLENVEVILKSYLPSPFRVTISYLISAIQLVAFAAIFAGNHLVNLFGLPPSPFLAMLGENKMTYFIMVMFGGNFVNTQMMTTHAFEIFIGRDKVWSTLEKGRMPQQLDIVRALSEHKDGFEFIPVRE</sequence>
<feature type="transmembrane region" description="Helical" evidence="1">
    <location>
        <begin position="126"/>
        <end position="147"/>
    </location>
</feature>
<reference evidence="3" key="1">
    <citation type="submission" date="2014-11" db="EMBL/GenBank/DDBJ databases">
        <authorList>
            <person name="Otto D Thomas"/>
            <person name="Naeem Raeece"/>
        </authorList>
    </citation>
    <scope>NUCLEOTIDE SEQUENCE</scope>
</reference>
<protein>
    <recommendedName>
        <fullName evidence="4">Selenoprotein T</fullName>
    </recommendedName>
</protein>
<proteinExistence type="predicted"/>
<dbReference type="InterPro" id="IPR019389">
    <property type="entry name" value="Selenoprotein_T"/>
</dbReference>
<evidence type="ECO:0008006" key="4">
    <source>
        <dbReference type="Google" id="ProtNLM"/>
    </source>
</evidence>
<organism evidence="3">
    <name type="scientific">Chromera velia CCMP2878</name>
    <dbReference type="NCBI Taxonomy" id="1169474"/>
    <lineage>
        <taxon>Eukaryota</taxon>
        <taxon>Sar</taxon>
        <taxon>Alveolata</taxon>
        <taxon>Colpodellida</taxon>
        <taxon>Chromeraceae</taxon>
        <taxon>Chromera</taxon>
    </lineage>
</organism>
<dbReference type="GO" id="GO:0004791">
    <property type="term" value="F:thioredoxin-disulfide reductase (NADPH) activity"/>
    <property type="evidence" value="ECO:0007669"/>
    <property type="project" value="TreeGrafter"/>
</dbReference>
<accession>A0A0G4F5L0</accession>
<gene>
    <name evidence="3" type="ORF">Cvel_15214</name>
</gene>
<dbReference type="AlphaFoldDB" id="A0A0G4F5L0"/>
<dbReference type="PANTHER" id="PTHR13544">
    <property type="entry name" value="SELENOPROTEIN T"/>
    <property type="match status" value="1"/>
</dbReference>
<keyword evidence="1" id="KW-0812">Transmembrane</keyword>